<dbReference type="InterPro" id="IPR015260">
    <property type="entry name" value="Syntaxin-6/10/61_N"/>
</dbReference>
<evidence type="ECO:0000256" key="9">
    <source>
        <dbReference type="SAM" id="MobiDB-lite"/>
    </source>
</evidence>
<keyword evidence="4" id="KW-0653">Protein transport</keyword>
<organism evidence="12">
    <name type="scientific">Brassica oleracea</name>
    <name type="common">Wild cabbage</name>
    <dbReference type="NCBI Taxonomy" id="3712"/>
    <lineage>
        <taxon>Eukaryota</taxon>
        <taxon>Viridiplantae</taxon>
        <taxon>Streptophyta</taxon>
        <taxon>Embryophyta</taxon>
        <taxon>Tracheophyta</taxon>
        <taxon>Spermatophyta</taxon>
        <taxon>Magnoliopsida</taxon>
        <taxon>eudicotyledons</taxon>
        <taxon>Gunneridae</taxon>
        <taxon>Pentapetalae</taxon>
        <taxon>rosids</taxon>
        <taxon>malvids</taxon>
        <taxon>Brassicales</taxon>
        <taxon>Brassicaceae</taxon>
        <taxon>Brassiceae</taxon>
        <taxon>Brassica</taxon>
    </lineage>
</organism>
<comment type="similarity">
    <text evidence="1">Belongs to the syntaxin family.</text>
</comment>
<keyword evidence="7 10" id="KW-0472">Membrane</keyword>
<evidence type="ECO:0000256" key="8">
    <source>
        <dbReference type="ARBA" id="ARBA00037801"/>
    </source>
</evidence>
<comment type="subcellular location">
    <subcellularLocation>
        <location evidence="8">Golgi apparatus</location>
        <location evidence="8">trans-Golgi network membrane</location>
        <topology evidence="8">Single-pass type IV membrane protein</topology>
    </subcellularLocation>
</comment>
<dbReference type="GO" id="GO:0005794">
    <property type="term" value="C:Golgi apparatus"/>
    <property type="evidence" value="ECO:0007669"/>
    <property type="project" value="UniProtKB-SubCell"/>
</dbReference>
<dbReference type="FunFam" id="1.20.58.90:FF:000004">
    <property type="entry name" value="Syntaxin 10"/>
    <property type="match status" value="1"/>
</dbReference>
<keyword evidence="3 10" id="KW-0812">Transmembrane</keyword>
<feature type="region of interest" description="Disordered" evidence="9">
    <location>
        <begin position="244"/>
        <end position="266"/>
    </location>
</feature>
<evidence type="ECO:0000259" key="11">
    <source>
        <dbReference type="Pfam" id="PF09177"/>
    </source>
</evidence>
<accession>A0A3P6AQG0</accession>
<evidence type="ECO:0000256" key="6">
    <source>
        <dbReference type="ARBA" id="ARBA00023034"/>
    </source>
</evidence>
<dbReference type="GO" id="GO:0048193">
    <property type="term" value="P:Golgi vesicle transport"/>
    <property type="evidence" value="ECO:0007669"/>
    <property type="project" value="InterPro"/>
</dbReference>
<dbReference type="PANTHER" id="PTHR34949">
    <property type="entry name" value="OS05G0443700 PROTEIN"/>
    <property type="match status" value="1"/>
</dbReference>
<sequence>MMVAKSFDLWQKDVFFSAAEEVQQSADTMESACRLWIKEKRESGRVSVESDHLSNELQAALSTAKWQLEEFGRAVRLSHGRCRDDTTLTRHKQFVSAIENQIHRVQSALSENGEQPLRWVDLNKEERDDCWVRKRFRRGPTKLTSKSPKKKTEKLLRQILFRNKLFLTKSFAEETRVIGQELEKSRYARRRAACSFRANFSFHNDLAMFLSGFSQTSESFSSESINLSRCCGERTPVCVIDIDDERGSPESASNRNGTRGTWSSPNVPDIRALRINVPLEEEENKRNVSQTEATPKEKGYKPLFWMQRCRDYNQLFDRVRYYQRRFGVPLNRPVRIPFNRPVQLILSLALLLSLLLLFRVY</sequence>
<dbReference type="InterPro" id="IPR010989">
    <property type="entry name" value="SNARE"/>
</dbReference>
<evidence type="ECO:0000256" key="7">
    <source>
        <dbReference type="ARBA" id="ARBA00023136"/>
    </source>
</evidence>
<dbReference type="Pfam" id="PF09177">
    <property type="entry name" value="STX6_10_61_N"/>
    <property type="match status" value="1"/>
</dbReference>
<evidence type="ECO:0000256" key="2">
    <source>
        <dbReference type="ARBA" id="ARBA00022448"/>
    </source>
</evidence>
<keyword evidence="2" id="KW-0813">Transport</keyword>
<keyword evidence="5 10" id="KW-1133">Transmembrane helix</keyword>
<dbReference type="SUPFAM" id="SSF47661">
    <property type="entry name" value="t-snare proteins"/>
    <property type="match status" value="1"/>
</dbReference>
<dbReference type="PANTHER" id="PTHR34949:SF8">
    <property type="entry name" value="SYNTAXIN 6 N-TERMINAL DOMAIN-CONTAINING PROTEIN"/>
    <property type="match status" value="1"/>
</dbReference>
<evidence type="ECO:0000256" key="4">
    <source>
        <dbReference type="ARBA" id="ARBA00022927"/>
    </source>
</evidence>
<feature type="domain" description="Syntaxin 6/10/61 N-terminal" evidence="11">
    <location>
        <begin position="13"/>
        <end position="105"/>
    </location>
</feature>
<feature type="transmembrane region" description="Helical" evidence="10">
    <location>
        <begin position="342"/>
        <end position="360"/>
    </location>
</feature>
<dbReference type="AlphaFoldDB" id="A0A3P6AQG0"/>
<feature type="compositionally biased region" description="Polar residues" evidence="9">
    <location>
        <begin position="250"/>
        <end position="266"/>
    </location>
</feature>
<dbReference type="Gene3D" id="1.20.58.90">
    <property type="match status" value="1"/>
</dbReference>
<proteinExistence type="inferred from homology"/>
<evidence type="ECO:0000256" key="10">
    <source>
        <dbReference type="SAM" id="Phobius"/>
    </source>
</evidence>
<evidence type="ECO:0000256" key="1">
    <source>
        <dbReference type="ARBA" id="ARBA00009063"/>
    </source>
</evidence>
<keyword evidence="6" id="KW-0333">Golgi apparatus</keyword>
<evidence type="ECO:0000256" key="5">
    <source>
        <dbReference type="ARBA" id="ARBA00022989"/>
    </source>
</evidence>
<protein>
    <recommendedName>
        <fullName evidence="11">Syntaxin 6/10/61 N-terminal domain-containing protein</fullName>
    </recommendedName>
</protein>
<dbReference type="GO" id="GO:0015031">
    <property type="term" value="P:protein transport"/>
    <property type="evidence" value="ECO:0007669"/>
    <property type="project" value="UniProtKB-KW"/>
</dbReference>
<evidence type="ECO:0000313" key="12">
    <source>
        <dbReference type="EMBL" id="VDC89544.1"/>
    </source>
</evidence>
<dbReference type="CDD" id="cd21442">
    <property type="entry name" value="SNARE_NTD_STX6-like"/>
    <property type="match status" value="1"/>
</dbReference>
<evidence type="ECO:0000256" key="3">
    <source>
        <dbReference type="ARBA" id="ARBA00022692"/>
    </source>
</evidence>
<reference evidence="12" key="1">
    <citation type="submission" date="2018-11" db="EMBL/GenBank/DDBJ databases">
        <authorList>
            <consortium name="Genoscope - CEA"/>
            <person name="William W."/>
        </authorList>
    </citation>
    <scope>NUCLEOTIDE SEQUENCE</scope>
</reference>
<dbReference type="GO" id="GO:0016020">
    <property type="term" value="C:membrane"/>
    <property type="evidence" value="ECO:0007669"/>
    <property type="project" value="InterPro"/>
</dbReference>
<name>A0A3P6AQG0_BRAOL</name>
<gene>
    <name evidence="12" type="ORF">BOLC3T14896H</name>
</gene>
<dbReference type="EMBL" id="LR031872">
    <property type="protein sequence ID" value="VDC89544.1"/>
    <property type="molecule type" value="Genomic_DNA"/>
</dbReference>